<feature type="region of interest" description="Disordered" evidence="1">
    <location>
        <begin position="1"/>
        <end position="20"/>
    </location>
</feature>
<dbReference type="PANTHER" id="PTHR36761">
    <property type="entry name" value="ORF03 PROTEIN"/>
    <property type="match status" value="1"/>
</dbReference>
<evidence type="ECO:0000256" key="1">
    <source>
        <dbReference type="SAM" id="MobiDB-lite"/>
    </source>
</evidence>
<keyword evidence="2" id="KW-1133">Transmembrane helix</keyword>
<organism evidence="3 4">
    <name type="scientific">Leptolyngbya foveolarum</name>
    <dbReference type="NCBI Taxonomy" id="47253"/>
    <lineage>
        <taxon>Bacteria</taxon>
        <taxon>Bacillati</taxon>
        <taxon>Cyanobacteriota</taxon>
        <taxon>Cyanophyceae</taxon>
        <taxon>Leptolyngbyales</taxon>
        <taxon>Leptolyngbyaceae</taxon>
        <taxon>Leptolyngbya group</taxon>
        <taxon>Leptolyngbya</taxon>
    </lineage>
</organism>
<comment type="caution">
    <text evidence="3">The sequence shown here is derived from an EMBL/GenBank/DDBJ whole genome shotgun (WGS) entry which is preliminary data.</text>
</comment>
<feature type="region of interest" description="Disordered" evidence="1">
    <location>
        <begin position="138"/>
        <end position="173"/>
    </location>
</feature>
<sequence>MTLESSPSPQSKTPSVPDLSEKLQRKLDQLDSSEKKAQAREQLVTGQAAFERGRYKKAIAHFQTALQLSNPIGMRGGEIQLWLVNAYIAAGEDQAGLALCRKLIRHPDLDTQRQSKRLLYILEAPELELKPEWTTKIPDLSNLDEDNGKQYAQKAKKPRRRKPKPEPEPLDLSQVNTEDNQFVWIALIGILLTLIGLIWLS</sequence>
<dbReference type="AlphaFoldDB" id="A0A2W4UDY3"/>
<evidence type="ECO:0000313" key="4">
    <source>
        <dbReference type="Proteomes" id="UP000249354"/>
    </source>
</evidence>
<accession>A0A2W4UDY3</accession>
<dbReference type="InterPro" id="IPR011990">
    <property type="entry name" value="TPR-like_helical_dom_sf"/>
</dbReference>
<reference evidence="3 4" key="2">
    <citation type="submission" date="2018-06" db="EMBL/GenBank/DDBJ databases">
        <title>Metagenomic assembly of (sub)arctic Cyanobacteria and their associated microbiome from non-axenic cultures.</title>
        <authorList>
            <person name="Baurain D."/>
        </authorList>
    </citation>
    <scope>NUCLEOTIDE SEQUENCE [LARGE SCALE GENOMIC DNA]</scope>
    <source>
        <strain evidence="3">ULC129bin1</strain>
    </source>
</reference>
<evidence type="ECO:0000313" key="3">
    <source>
        <dbReference type="EMBL" id="PZO17587.1"/>
    </source>
</evidence>
<name>A0A2W4UDY3_9CYAN</name>
<proteinExistence type="predicted"/>
<dbReference type="PANTHER" id="PTHR36761:SF2">
    <property type="entry name" value="ORF03 PROTEIN"/>
    <property type="match status" value="1"/>
</dbReference>
<dbReference type="Gene3D" id="1.25.40.10">
    <property type="entry name" value="Tetratricopeptide repeat domain"/>
    <property type="match status" value="1"/>
</dbReference>
<reference evidence="4" key="1">
    <citation type="submission" date="2018-04" db="EMBL/GenBank/DDBJ databases">
        <authorList>
            <person name="Cornet L."/>
        </authorList>
    </citation>
    <scope>NUCLEOTIDE SEQUENCE [LARGE SCALE GENOMIC DNA]</scope>
</reference>
<protein>
    <recommendedName>
        <fullName evidence="5">Tetratricopeptide repeat protein</fullName>
    </recommendedName>
</protein>
<evidence type="ECO:0008006" key="5">
    <source>
        <dbReference type="Google" id="ProtNLM"/>
    </source>
</evidence>
<evidence type="ECO:0000256" key="2">
    <source>
        <dbReference type="SAM" id="Phobius"/>
    </source>
</evidence>
<dbReference type="SUPFAM" id="SSF48452">
    <property type="entry name" value="TPR-like"/>
    <property type="match status" value="1"/>
</dbReference>
<dbReference type="Proteomes" id="UP000249354">
    <property type="component" value="Unassembled WGS sequence"/>
</dbReference>
<keyword evidence="2" id="KW-0812">Transmembrane</keyword>
<keyword evidence="2" id="KW-0472">Membrane</keyword>
<feature type="compositionally biased region" description="Basic residues" evidence="1">
    <location>
        <begin position="154"/>
        <end position="163"/>
    </location>
</feature>
<gene>
    <name evidence="3" type="ORF">DCF25_11010</name>
</gene>
<feature type="compositionally biased region" description="Polar residues" evidence="1">
    <location>
        <begin position="1"/>
        <end position="14"/>
    </location>
</feature>
<feature type="transmembrane region" description="Helical" evidence="2">
    <location>
        <begin position="182"/>
        <end position="200"/>
    </location>
</feature>
<dbReference type="EMBL" id="QBMC01000066">
    <property type="protein sequence ID" value="PZO17587.1"/>
    <property type="molecule type" value="Genomic_DNA"/>
</dbReference>